<gene>
    <name evidence="3" type="ORF">J2W56_000519</name>
</gene>
<proteinExistence type="inferred from homology"/>
<dbReference type="SUPFAM" id="SSF51445">
    <property type="entry name" value="(Trans)glycosidases"/>
    <property type="match status" value="1"/>
</dbReference>
<feature type="compositionally biased region" description="Low complexity" evidence="2">
    <location>
        <begin position="428"/>
        <end position="449"/>
    </location>
</feature>
<dbReference type="Pfam" id="PF01183">
    <property type="entry name" value="Glyco_hydro_25"/>
    <property type="match status" value="1"/>
</dbReference>
<evidence type="ECO:0000313" key="3">
    <source>
        <dbReference type="EMBL" id="MDR7166801.1"/>
    </source>
</evidence>
<keyword evidence="4" id="KW-1185">Reference proteome</keyword>
<feature type="compositionally biased region" description="Basic and acidic residues" evidence="2">
    <location>
        <begin position="456"/>
        <end position="465"/>
    </location>
</feature>
<evidence type="ECO:0008006" key="5">
    <source>
        <dbReference type="Google" id="ProtNLM"/>
    </source>
</evidence>
<dbReference type="Gene3D" id="3.20.20.80">
    <property type="entry name" value="Glycosidases"/>
    <property type="match status" value="1"/>
</dbReference>
<dbReference type="InterPro" id="IPR017853">
    <property type="entry name" value="GH"/>
</dbReference>
<dbReference type="EMBL" id="JAVDWW010000001">
    <property type="protein sequence ID" value="MDR7166801.1"/>
    <property type="molecule type" value="Genomic_DNA"/>
</dbReference>
<feature type="region of interest" description="Disordered" evidence="2">
    <location>
        <begin position="427"/>
        <end position="479"/>
    </location>
</feature>
<dbReference type="RefSeq" id="WP_084460598.1">
    <property type="nucleotide sequence ID" value="NZ_JAVDWW010000001.1"/>
</dbReference>
<name>A0ABU1X8D5_9NOCA</name>
<accession>A0ABU1X8D5</accession>
<evidence type="ECO:0000256" key="1">
    <source>
        <dbReference type="ARBA" id="ARBA00010646"/>
    </source>
</evidence>
<protein>
    <recommendedName>
        <fullName evidence="5">GH25 family lysozyme M1 (1,4-beta-N-acetylmuramidase)</fullName>
    </recommendedName>
</protein>
<evidence type="ECO:0000256" key="2">
    <source>
        <dbReference type="SAM" id="MobiDB-lite"/>
    </source>
</evidence>
<reference evidence="3 4" key="1">
    <citation type="submission" date="2023-07" db="EMBL/GenBank/DDBJ databases">
        <title>Sorghum-associated microbial communities from plants grown in Nebraska, USA.</title>
        <authorList>
            <person name="Schachtman D."/>
        </authorList>
    </citation>
    <scope>NUCLEOTIDE SEQUENCE [LARGE SCALE GENOMIC DNA]</scope>
    <source>
        <strain evidence="3 4">4272</strain>
    </source>
</reference>
<dbReference type="InterPro" id="IPR002053">
    <property type="entry name" value="Glyco_hydro_25"/>
</dbReference>
<dbReference type="Proteomes" id="UP001251217">
    <property type="component" value="Unassembled WGS sequence"/>
</dbReference>
<organism evidence="3 4">
    <name type="scientific">Nocardia kruczakiae</name>
    <dbReference type="NCBI Taxonomy" id="261477"/>
    <lineage>
        <taxon>Bacteria</taxon>
        <taxon>Bacillati</taxon>
        <taxon>Actinomycetota</taxon>
        <taxon>Actinomycetes</taxon>
        <taxon>Mycobacteriales</taxon>
        <taxon>Nocardiaceae</taxon>
        <taxon>Nocardia</taxon>
    </lineage>
</organism>
<sequence>MAIARWQGVVTGPLGNRMAKFLERYPHADDIYITSGMDGDHGAVSHHYGLTYSGSPTAALDIGAGGLTPAGAVKMRDFAKWLYDNYADFTVELIHSTPFSDDNGFYVKNQVKNPGGSVYGGPQAIGHFDHVHWATSADLMTRLEQRAGESAPDRVHPDVVGGAVVTPVGVANTAPVWGWDASDYDWDRGPMNLVAARRDGISFFTHKSTEGSDWRAAHFQDALERARGAEIPVLGAYHFLWPDNIERQVGFWMDYVDEKTPWWKDVPWIWQIDAERSKPMPRPPNPDEIRRAVETLRARMTAHNAVGYVIAYAPRWLYGDTLTGDYDIWNSNYGGSGAPRPFKEQYQGVTDFQAGWKPMSGRKPKILQFASDAVVGTQHTSCVDKFDGDLHQLLRLCGREPAHVDNTLTAADIAALRPAEAGAPLSVSAGQPIGIPSGSGSDGMPGDASKPLTAAEQRELLELMRRLAPQTDKAATSPK</sequence>
<comment type="caution">
    <text evidence="3">The sequence shown here is derived from an EMBL/GenBank/DDBJ whole genome shotgun (WGS) entry which is preliminary data.</text>
</comment>
<comment type="similarity">
    <text evidence="1">Belongs to the glycosyl hydrolase 25 family.</text>
</comment>
<evidence type="ECO:0000313" key="4">
    <source>
        <dbReference type="Proteomes" id="UP001251217"/>
    </source>
</evidence>